<name>W7T9W1_9STRA</name>
<dbReference type="EMBL" id="AZIL01001816">
    <property type="protein sequence ID" value="EWM23157.1"/>
    <property type="molecule type" value="Genomic_DNA"/>
</dbReference>
<gene>
    <name evidence="2" type="ORF">Naga_100043g3</name>
</gene>
<evidence type="ECO:0000256" key="1">
    <source>
        <dbReference type="SAM" id="MobiDB-lite"/>
    </source>
</evidence>
<proteinExistence type="predicted"/>
<reference evidence="2 3" key="1">
    <citation type="journal article" date="2014" name="Mol. Plant">
        <title>Chromosome Scale Genome Assembly and Transcriptome Profiling of Nannochloropsis gaditana in Nitrogen Depletion.</title>
        <authorList>
            <person name="Corteggiani Carpinelli E."/>
            <person name="Telatin A."/>
            <person name="Vitulo N."/>
            <person name="Forcato C."/>
            <person name="D'Angelo M."/>
            <person name="Schiavon R."/>
            <person name="Vezzi A."/>
            <person name="Giacometti G.M."/>
            <person name="Morosinotto T."/>
            <person name="Valle G."/>
        </authorList>
    </citation>
    <scope>NUCLEOTIDE SEQUENCE [LARGE SCALE GENOMIC DNA]</scope>
    <source>
        <strain evidence="2 3">B-31</strain>
    </source>
</reference>
<dbReference type="Proteomes" id="UP000019335">
    <property type="component" value="Chromosome 18"/>
</dbReference>
<protein>
    <submittedName>
        <fullName evidence="2">Uncharacterized protein</fullName>
    </submittedName>
</protein>
<feature type="compositionally biased region" description="Basic and acidic residues" evidence="1">
    <location>
        <begin position="111"/>
        <end position="120"/>
    </location>
</feature>
<dbReference type="OrthoDB" id="10357260at2759"/>
<evidence type="ECO:0000313" key="3">
    <source>
        <dbReference type="Proteomes" id="UP000019335"/>
    </source>
</evidence>
<feature type="region of interest" description="Disordered" evidence="1">
    <location>
        <begin position="102"/>
        <end position="176"/>
    </location>
</feature>
<feature type="compositionally biased region" description="Low complexity" evidence="1">
    <location>
        <begin position="121"/>
        <end position="142"/>
    </location>
</feature>
<accession>W7T9W1</accession>
<dbReference type="AlphaFoldDB" id="W7T9W1"/>
<organism evidence="2 3">
    <name type="scientific">Nannochloropsis gaditana</name>
    <dbReference type="NCBI Taxonomy" id="72520"/>
    <lineage>
        <taxon>Eukaryota</taxon>
        <taxon>Sar</taxon>
        <taxon>Stramenopiles</taxon>
        <taxon>Ochrophyta</taxon>
        <taxon>Eustigmatophyceae</taxon>
        <taxon>Eustigmatales</taxon>
        <taxon>Monodopsidaceae</taxon>
        <taxon>Nannochloropsis</taxon>
    </lineage>
</organism>
<keyword evidence="3" id="KW-1185">Reference proteome</keyword>
<sequence>MRDHGHPVAHAGNFDRLIACCRTHTSTFMSQNIILNNSETTGALFLFLNSAPTSAFVIKCRPRRSILQKENALLLCGFTLESISSSRCLGVRGGRRKAQGVLPAISQGEDGAEKSREGKKAASGGKKASGPKSKRGASSSKSSPPPMPSSATSSSADSGKPSAAPQKVQKGKRKVKEQVPAPFFDEALLDGSRARDVYTGEQKFNLMGQSEDVIAPWSVDGFEIDLPDWRPQPAQRYRIVDPAVMEQLGKIENMFGASLRLVSTEDGIWRFLYSGNVRNLIGAEAWTKLLLIEDLKIAGVREVRFETNYVRDWPDDHN</sequence>
<evidence type="ECO:0000313" key="2">
    <source>
        <dbReference type="EMBL" id="EWM23157.1"/>
    </source>
</evidence>
<feature type="compositionally biased region" description="Low complexity" evidence="1">
    <location>
        <begin position="149"/>
        <end position="165"/>
    </location>
</feature>
<comment type="caution">
    <text evidence="2">The sequence shown here is derived from an EMBL/GenBank/DDBJ whole genome shotgun (WGS) entry which is preliminary data.</text>
</comment>